<dbReference type="PANTHER" id="PTHR48041">
    <property type="entry name" value="ABC TRANSPORTER G FAMILY MEMBER 28"/>
    <property type="match status" value="1"/>
</dbReference>
<dbReference type="SUPFAM" id="SSF51569">
    <property type="entry name" value="Aldolase"/>
    <property type="match status" value="1"/>
</dbReference>
<evidence type="ECO:0000259" key="7">
    <source>
        <dbReference type="Pfam" id="PF00682"/>
    </source>
</evidence>
<keyword evidence="5" id="KW-0472">Membrane</keyword>
<accession>A0AAV9JZL1</accession>
<feature type="region of interest" description="Disordered" evidence="6">
    <location>
        <begin position="1"/>
        <end position="23"/>
    </location>
</feature>
<evidence type="ECO:0000256" key="5">
    <source>
        <dbReference type="ARBA" id="ARBA00023136"/>
    </source>
</evidence>
<name>A0AAV9JZL1_9SOLN</name>
<dbReference type="GO" id="GO:0042626">
    <property type="term" value="F:ATPase-coupled transmembrane transporter activity"/>
    <property type="evidence" value="ECO:0007669"/>
    <property type="project" value="TreeGrafter"/>
</dbReference>
<dbReference type="Gene3D" id="3.40.50.300">
    <property type="entry name" value="P-loop containing nucleotide triphosphate hydrolases"/>
    <property type="match status" value="1"/>
</dbReference>
<keyword evidence="9" id="KW-1185">Reference proteome</keyword>
<evidence type="ECO:0000256" key="1">
    <source>
        <dbReference type="ARBA" id="ARBA00004141"/>
    </source>
</evidence>
<evidence type="ECO:0000256" key="4">
    <source>
        <dbReference type="ARBA" id="ARBA00022989"/>
    </source>
</evidence>
<dbReference type="EMBL" id="JAWPEI010000074">
    <property type="protein sequence ID" value="KAK4706514.1"/>
    <property type="molecule type" value="Genomic_DNA"/>
</dbReference>
<gene>
    <name evidence="8" type="ORF">R3W88_033931</name>
</gene>
<dbReference type="InterPro" id="IPR050352">
    <property type="entry name" value="ABCG_transporters"/>
</dbReference>
<dbReference type="PANTHER" id="PTHR48041:SF111">
    <property type="entry name" value="ABC TRANSPORTER G FAMILY MEMBER 14"/>
    <property type="match status" value="1"/>
</dbReference>
<dbReference type="InterPro" id="IPR027417">
    <property type="entry name" value="P-loop_NTPase"/>
</dbReference>
<dbReference type="AlphaFoldDB" id="A0AAV9JZL1"/>
<evidence type="ECO:0000256" key="2">
    <source>
        <dbReference type="ARBA" id="ARBA00022448"/>
    </source>
</evidence>
<keyword evidence="4" id="KW-1133">Transmembrane helix</keyword>
<proteinExistence type="predicted"/>
<keyword evidence="2" id="KW-0813">Transport</keyword>
<comment type="caution">
    <text evidence="8">The sequence shown here is derived from an EMBL/GenBank/DDBJ whole genome shotgun (WGS) entry which is preliminary data.</text>
</comment>
<evidence type="ECO:0000313" key="9">
    <source>
        <dbReference type="Proteomes" id="UP001311915"/>
    </source>
</evidence>
<reference evidence="8 9" key="1">
    <citation type="submission" date="2023-10" db="EMBL/GenBank/DDBJ databases">
        <title>Genome-Wide Identification Analysis in wild type Solanum Pinnatisectum Reveals Some Genes Defensing Phytophthora Infestans.</title>
        <authorList>
            <person name="Sun C."/>
        </authorList>
    </citation>
    <scope>NUCLEOTIDE SEQUENCE [LARGE SCALE GENOMIC DNA]</scope>
    <source>
        <strain evidence="8">LQN</strain>
        <tissue evidence="8">Leaf</tissue>
    </source>
</reference>
<evidence type="ECO:0000313" key="8">
    <source>
        <dbReference type="EMBL" id="KAK4706514.1"/>
    </source>
</evidence>
<dbReference type="GO" id="GO:0005886">
    <property type="term" value="C:plasma membrane"/>
    <property type="evidence" value="ECO:0007669"/>
    <property type="project" value="TreeGrafter"/>
</dbReference>
<dbReference type="SUPFAM" id="SSF52540">
    <property type="entry name" value="P-loop containing nucleoside triphosphate hydrolases"/>
    <property type="match status" value="1"/>
</dbReference>
<dbReference type="Pfam" id="PF00682">
    <property type="entry name" value="HMGL-like"/>
    <property type="match status" value="1"/>
</dbReference>
<keyword evidence="3" id="KW-0812">Transmembrane</keyword>
<dbReference type="InterPro" id="IPR000891">
    <property type="entry name" value="PYR_CT"/>
</dbReference>
<organism evidence="8 9">
    <name type="scientific">Solanum pinnatisectum</name>
    <name type="common">tansyleaf nightshade</name>
    <dbReference type="NCBI Taxonomy" id="50273"/>
    <lineage>
        <taxon>Eukaryota</taxon>
        <taxon>Viridiplantae</taxon>
        <taxon>Streptophyta</taxon>
        <taxon>Embryophyta</taxon>
        <taxon>Tracheophyta</taxon>
        <taxon>Spermatophyta</taxon>
        <taxon>Magnoliopsida</taxon>
        <taxon>eudicotyledons</taxon>
        <taxon>Gunneridae</taxon>
        <taxon>Pentapetalae</taxon>
        <taxon>asterids</taxon>
        <taxon>lamiids</taxon>
        <taxon>Solanales</taxon>
        <taxon>Solanaceae</taxon>
        <taxon>Solanoideae</taxon>
        <taxon>Solaneae</taxon>
        <taxon>Solanum</taxon>
    </lineage>
</organism>
<dbReference type="Proteomes" id="UP001311915">
    <property type="component" value="Unassembled WGS sequence"/>
</dbReference>
<evidence type="ECO:0000256" key="3">
    <source>
        <dbReference type="ARBA" id="ARBA00022692"/>
    </source>
</evidence>
<protein>
    <recommendedName>
        <fullName evidence="7">Pyruvate carboxyltransferase domain-containing protein</fullName>
    </recommendedName>
</protein>
<evidence type="ECO:0000256" key="6">
    <source>
        <dbReference type="SAM" id="MobiDB-lite"/>
    </source>
</evidence>
<sequence>MPKPKRYDNLRNSFYSSSSSQGLAHSSSTTESFDVINSAICVDIVRRDPVNLNYFADMVKKQLNAPINEFEISHDSSSKTWHVQGLGLQHFIQMTNWRWSWCGMIMIVQALAFSIKTPYRAARGIEPEDMIIAWLNLSSAAGETELSSTNRGICVGVRQVDVTVNGIGERAGNASLEEIVMAIKRHGEEVLGGQEKLINPSLLLLDEPTSGLDSTTALRILTTVKRLADGGRTVITTIHQPSSRLGSLAF</sequence>
<feature type="domain" description="Pyruvate carboxyltransferase" evidence="7">
    <location>
        <begin position="151"/>
        <end position="187"/>
    </location>
</feature>
<dbReference type="GO" id="GO:0003824">
    <property type="term" value="F:catalytic activity"/>
    <property type="evidence" value="ECO:0007669"/>
    <property type="project" value="InterPro"/>
</dbReference>
<comment type="subcellular location">
    <subcellularLocation>
        <location evidence="1">Membrane</location>
        <topology evidence="1">Multi-pass membrane protein</topology>
    </subcellularLocation>
</comment>